<keyword evidence="2" id="KW-1185">Reference proteome</keyword>
<sequence length="41" mass="4769">MNLIISLKMNTVNTRSSQDHHLEFICFSQTYRICSFSVGVF</sequence>
<comment type="caution">
    <text evidence="1">The sequence shown here is derived from an EMBL/GenBank/DDBJ whole genome shotgun (WGS) entry which is preliminary data.</text>
</comment>
<dbReference type="Proteomes" id="UP000003340">
    <property type="component" value="Unassembled WGS sequence"/>
</dbReference>
<name>C0E8A0_9FIRM</name>
<proteinExistence type="predicted"/>
<evidence type="ECO:0000313" key="1">
    <source>
        <dbReference type="EMBL" id="EEG32334.1"/>
    </source>
</evidence>
<protein>
    <submittedName>
        <fullName evidence="1">Uncharacterized protein</fullName>
    </submittedName>
</protein>
<dbReference type="AlphaFoldDB" id="C0E8A0"/>
<gene>
    <name evidence="1" type="ORF">CLOSTMETH_00072</name>
</gene>
<dbReference type="STRING" id="537013.CLOSTMETH_00072"/>
<accession>C0E8A0</accession>
<reference evidence="1 2" key="2">
    <citation type="submission" date="2009-02" db="EMBL/GenBank/DDBJ databases">
        <title>Draft genome sequence of Clostridium methylpentosum (DSM 5476).</title>
        <authorList>
            <person name="Sudarsanam P."/>
            <person name="Ley R."/>
            <person name="Guruge J."/>
            <person name="Turnbaugh P.J."/>
            <person name="Mahowald M."/>
            <person name="Liep D."/>
            <person name="Gordon J."/>
        </authorList>
    </citation>
    <scope>NUCLEOTIDE SEQUENCE [LARGE SCALE GENOMIC DNA]</scope>
    <source>
        <strain evidence="1 2">DSM 5476</strain>
    </source>
</reference>
<dbReference type="EMBL" id="ACEC01000002">
    <property type="protein sequence ID" value="EEG32334.1"/>
    <property type="molecule type" value="Genomic_DNA"/>
</dbReference>
<evidence type="ECO:0000313" key="2">
    <source>
        <dbReference type="Proteomes" id="UP000003340"/>
    </source>
</evidence>
<organism evidence="1 2">
    <name type="scientific">[Clostridium] methylpentosum DSM 5476</name>
    <dbReference type="NCBI Taxonomy" id="537013"/>
    <lineage>
        <taxon>Bacteria</taxon>
        <taxon>Bacillati</taxon>
        <taxon>Bacillota</taxon>
        <taxon>Clostridia</taxon>
        <taxon>Eubacteriales</taxon>
        <taxon>Oscillospiraceae</taxon>
        <taxon>Oscillospiraceae incertae sedis</taxon>
    </lineage>
</organism>
<reference evidence="1 2" key="1">
    <citation type="submission" date="2009-01" db="EMBL/GenBank/DDBJ databases">
        <authorList>
            <person name="Fulton L."/>
            <person name="Clifton S."/>
            <person name="Fulton B."/>
            <person name="Xu J."/>
            <person name="Minx P."/>
            <person name="Pepin K.H."/>
            <person name="Johnson M."/>
            <person name="Bhonagiri V."/>
            <person name="Nash W.E."/>
            <person name="Mardis E.R."/>
            <person name="Wilson R.K."/>
        </authorList>
    </citation>
    <scope>NUCLEOTIDE SEQUENCE [LARGE SCALE GENOMIC DNA]</scope>
    <source>
        <strain evidence="1 2">DSM 5476</strain>
    </source>
</reference>
<dbReference type="HOGENOM" id="CLU_3268086_0_0_9"/>